<evidence type="ECO:0000313" key="15">
    <source>
        <dbReference type="Proteomes" id="UP000646745"/>
    </source>
</evidence>
<dbReference type="Proteomes" id="UP000646745">
    <property type="component" value="Unassembled WGS sequence"/>
</dbReference>
<comment type="caution">
    <text evidence="14">The sequence shown here is derived from an EMBL/GenBank/DDBJ whole genome shotgun (WGS) entry which is preliminary data.</text>
</comment>
<keyword evidence="7" id="KW-0630">Potassium</keyword>
<dbReference type="InterPro" id="IPR006153">
    <property type="entry name" value="Cation/H_exchanger_TM"/>
</dbReference>
<name>A0ABQ3DTL8_9GAMM</name>
<dbReference type="InterPro" id="IPR004771">
    <property type="entry name" value="K/H_exchanger"/>
</dbReference>
<comment type="subcellular location">
    <subcellularLocation>
        <location evidence="1">Membrane</location>
        <topology evidence="1">Multi-pass membrane protein</topology>
    </subcellularLocation>
</comment>
<dbReference type="RefSeq" id="WP_189443861.1">
    <property type="nucleotide sequence ID" value="NZ_BMZI01000003.1"/>
</dbReference>
<evidence type="ECO:0000256" key="7">
    <source>
        <dbReference type="ARBA" id="ARBA00022958"/>
    </source>
</evidence>
<proteinExistence type="inferred from homology"/>
<dbReference type="InterPro" id="IPR003148">
    <property type="entry name" value="RCK_N"/>
</dbReference>
<sequence>MDFLNEAAVLLGAAIIAVPLFQRFGLGSILGYLCIGLLAGPSVSGFIAEPESVLHFSEFGVVMLLFIIGLELEPRRLWSMRKRLVGLGSLQLAGCAALLTPVGLLLGLPPSIAIFLGLTLALSSTAFALQVLNERRQLATPHGQSAFAMLLFQDLAVIPLLALLPFLAGRADAAPDDGWVIARSIGVVIAAIAFGRLVFPRVLALIARSDVHEIFTAAALFLVLAMALIMQWAGLSMALGAFLGGVMLADTAYRHELEANIEPFKGLLLGLFFIAVGMSVDLALVLDNLLLVVGLAVLMTFAKTLVLALIGWLTRLPRTEIPRLATIISQGGEFDFVLLTAAVTAGVLDQRIASLCIAAVTLSMAATPFLYQLGEKVGNRLKETRPFETDFGDETPPVIIAGLGRFGQMVARMLKMQGVSFTALDPNIAQVEFIRRFGSRIFYADATRLDLLRAAGIDKARILVIAVDGEHTALTIARLAKSHFPELTVYARARNRHHAWQLMEIGVDSVVRETFASSMEMSVEVLKGLGYPSANAINAVRTFRDFDNQLLKDTYTHRNDTERLMATEKAAMAELKSLFQQELNRGRGKESRRAESSGDDTQDAEPGDVSVQRETIHDADTETTTRSA</sequence>
<feature type="transmembrane region" description="Helical" evidence="12">
    <location>
        <begin position="180"/>
        <end position="199"/>
    </location>
</feature>
<evidence type="ECO:0000256" key="6">
    <source>
        <dbReference type="ARBA" id="ARBA00022692"/>
    </source>
</evidence>
<feature type="transmembrane region" description="Helical" evidence="12">
    <location>
        <begin position="53"/>
        <end position="72"/>
    </location>
</feature>
<dbReference type="Gene3D" id="1.20.1530.20">
    <property type="match status" value="1"/>
</dbReference>
<keyword evidence="9" id="KW-0406">Ion transport</keyword>
<evidence type="ECO:0000256" key="4">
    <source>
        <dbReference type="ARBA" id="ARBA00022449"/>
    </source>
</evidence>
<dbReference type="Gene3D" id="3.40.50.720">
    <property type="entry name" value="NAD(P)-binding Rossmann-like Domain"/>
    <property type="match status" value="1"/>
</dbReference>
<keyword evidence="4" id="KW-0050">Antiport</keyword>
<keyword evidence="8 12" id="KW-1133">Transmembrane helix</keyword>
<gene>
    <name evidence="14" type="primary">kefB</name>
    <name evidence="14" type="ORF">GCM10009038_12900</name>
</gene>
<reference evidence="15" key="1">
    <citation type="journal article" date="2019" name="Int. J. Syst. Evol. Microbiol.">
        <title>The Global Catalogue of Microorganisms (GCM) 10K type strain sequencing project: providing services to taxonomists for standard genome sequencing and annotation.</title>
        <authorList>
            <consortium name="The Broad Institute Genomics Platform"/>
            <consortium name="The Broad Institute Genome Sequencing Center for Infectious Disease"/>
            <person name="Wu L."/>
            <person name="Ma J."/>
        </authorList>
    </citation>
    <scope>NUCLEOTIDE SEQUENCE [LARGE SCALE GENOMIC DNA]</scope>
    <source>
        <strain evidence="15">KCTC 32998</strain>
    </source>
</reference>
<feature type="transmembrane region" description="Helical" evidence="12">
    <location>
        <begin position="112"/>
        <end position="133"/>
    </location>
</feature>
<feature type="region of interest" description="Disordered" evidence="11">
    <location>
        <begin position="583"/>
        <end position="628"/>
    </location>
</feature>
<protein>
    <submittedName>
        <fullName evidence="14">Potassium transporter</fullName>
    </submittedName>
</protein>
<keyword evidence="5" id="KW-0633">Potassium transport</keyword>
<keyword evidence="15" id="KW-1185">Reference proteome</keyword>
<evidence type="ECO:0000256" key="3">
    <source>
        <dbReference type="ARBA" id="ARBA00022448"/>
    </source>
</evidence>
<evidence type="ECO:0000256" key="11">
    <source>
        <dbReference type="SAM" id="MobiDB-lite"/>
    </source>
</evidence>
<dbReference type="NCBIfam" id="TIGR00932">
    <property type="entry name" value="2a37"/>
    <property type="match status" value="1"/>
</dbReference>
<dbReference type="InterPro" id="IPR036291">
    <property type="entry name" value="NAD(P)-bd_dom_sf"/>
</dbReference>
<evidence type="ECO:0000256" key="9">
    <source>
        <dbReference type="ARBA" id="ARBA00023065"/>
    </source>
</evidence>
<dbReference type="PANTHER" id="PTHR46157">
    <property type="entry name" value="K(+) EFFLUX ANTIPORTER 3, CHLOROPLASTIC"/>
    <property type="match status" value="1"/>
</dbReference>
<dbReference type="Pfam" id="PF02254">
    <property type="entry name" value="TrkA_N"/>
    <property type="match status" value="1"/>
</dbReference>
<comment type="similarity">
    <text evidence="2">Belongs to the monovalent cation:proton antiporter 2 (CPA2) transporter (TC 2.A.37) family.</text>
</comment>
<feature type="transmembrane region" description="Helical" evidence="12">
    <location>
        <begin position="145"/>
        <end position="168"/>
    </location>
</feature>
<keyword evidence="3" id="KW-0813">Transport</keyword>
<evidence type="ECO:0000259" key="13">
    <source>
        <dbReference type="PROSITE" id="PS51201"/>
    </source>
</evidence>
<feature type="transmembrane region" description="Helical" evidence="12">
    <location>
        <begin position="292"/>
        <end position="312"/>
    </location>
</feature>
<organism evidence="14 15">
    <name type="scientific">Salinicola rhizosphaerae</name>
    <dbReference type="NCBI Taxonomy" id="1443141"/>
    <lineage>
        <taxon>Bacteria</taxon>
        <taxon>Pseudomonadati</taxon>
        <taxon>Pseudomonadota</taxon>
        <taxon>Gammaproteobacteria</taxon>
        <taxon>Oceanospirillales</taxon>
        <taxon>Halomonadaceae</taxon>
        <taxon>Salinicola</taxon>
    </lineage>
</organism>
<feature type="compositionally biased region" description="Basic and acidic residues" evidence="11">
    <location>
        <begin position="584"/>
        <end position="596"/>
    </location>
</feature>
<feature type="transmembrane region" description="Helical" evidence="12">
    <location>
        <begin position="6"/>
        <end position="22"/>
    </location>
</feature>
<dbReference type="EMBL" id="BMZI01000003">
    <property type="protein sequence ID" value="GHB15970.1"/>
    <property type="molecule type" value="Genomic_DNA"/>
</dbReference>
<feature type="transmembrane region" description="Helical" evidence="12">
    <location>
        <begin position="211"/>
        <end position="229"/>
    </location>
</feature>
<evidence type="ECO:0000256" key="2">
    <source>
        <dbReference type="ARBA" id="ARBA00005551"/>
    </source>
</evidence>
<evidence type="ECO:0000313" key="14">
    <source>
        <dbReference type="EMBL" id="GHB15970.1"/>
    </source>
</evidence>
<keyword evidence="10 12" id="KW-0472">Membrane</keyword>
<accession>A0ABQ3DTL8</accession>
<keyword evidence="6 12" id="KW-0812">Transmembrane</keyword>
<evidence type="ECO:0000256" key="1">
    <source>
        <dbReference type="ARBA" id="ARBA00004141"/>
    </source>
</evidence>
<evidence type="ECO:0000256" key="8">
    <source>
        <dbReference type="ARBA" id="ARBA00022989"/>
    </source>
</evidence>
<dbReference type="SUPFAM" id="SSF51735">
    <property type="entry name" value="NAD(P)-binding Rossmann-fold domains"/>
    <property type="match status" value="1"/>
</dbReference>
<feature type="compositionally biased region" description="Acidic residues" evidence="11">
    <location>
        <begin position="597"/>
        <end position="606"/>
    </location>
</feature>
<feature type="transmembrane region" description="Helical" evidence="12">
    <location>
        <begin position="84"/>
        <end position="106"/>
    </location>
</feature>
<evidence type="ECO:0000256" key="10">
    <source>
        <dbReference type="ARBA" id="ARBA00023136"/>
    </source>
</evidence>
<dbReference type="PANTHER" id="PTHR46157:SF4">
    <property type="entry name" value="K(+) EFFLUX ANTIPORTER 3, CHLOROPLASTIC"/>
    <property type="match status" value="1"/>
</dbReference>
<feature type="transmembrane region" description="Helical" evidence="12">
    <location>
        <begin position="29"/>
        <end position="47"/>
    </location>
</feature>
<dbReference type="Pfam" id="PF00999">
    <property type="entry name" value="Na_H_Exchanger"/>
    <property type="match status" value="1"/>
</dbReference>
<dbReference type="PROSITE" id="PS51201">
    <property type="entry name" value="RCK_N"/>
    <property type="match status" value="1"/>
</dbReference>
<feature type="domain" description="RCK N-terminal" evidence="13">
    <location>
        <begin position="395"/>
        <end position="511"/>
    </location>
</feature>
<evidence type="ECO:0000256" key="5">
    <source>
        <dbReference type="ARBA" id="ARBA00022538"/>
    </source>
</evidence>
<feature type="transmembrane region" description="Helical" evidence="12">
    <location>
        <begin position="266"/>
        <end position="286"/>
    </location>
</feature>
<evidence type="ECO:0000256" key="12">
    <source>
        <dbReference type="SAM" id="Phobius"/>
    </source>
</evidence>
<dbReference type="InterPro" id="IPR038770">
    <property type="entry name" value="Na+/solute_symporter_sf"/>
</dbReference>